<sequence>MTLLFMTIQCLLSATNVAKLSRFGMNRGRFFN</sequence>
<organism evidence="1">
    <name type="scientific">Myoviridae sp. ctxym25</name>
    <dbReference type="NCBI Taxonomy" id="2825210"/>
    <lineage>
        <taxon>Viruses</taxon>
        <taxon>Duplodnaviria</taxon>
        <taxon>Heunggongvirae</taxon>
        <taxon>Uroviricota</taxon>
        <taxon>Caudoviricetes</taxon>
    </lineage>
</organism>
<protein>
    <submittedName>
        <fullName evidence="1">Uncharacterized protein</fullName>
    </submittedName>
</protein>
<reference evidence="1" key="1">
    <citation type="journal article" date="2021" name="Proc. Natl. Acad. Sci. U.S.A.">
        <title>A Catalog of Tens of Thousands of Viruses from Human Metagenomes Reveals Hidden Associations with Chronic Diseases.</title>
        <authorList>
            <person name="Tisza M.J."/>
            <person name="Buck C.B."/>
        </authorList>
    </citation>
    <scope>NUCLEOTIDE SEQUENCE</scope>
    <source>
        <strain evidence="1">Ctxym25</strain>
    </source>
</reference>
<dbReference type="EMBL" id="BK015658">
    <property type="protein sequence ID" value="DAE18564.1"/>
    <property type="molecule type" value="Genomic_DNA"/>
</dbReference>
<evidence type="ECO:0000313" key="1">
    <source>
        <dbReference type="EMBL" id="DAE18564.1"/>
    </source>
</evidence>
<proteinExistence type="predicted"/>
<accession>A0A8S5QJ59</accession>
<name>A0A8S5QJ59_9CAUD</name>